<evidence type="ECO:0000313" key="2">
    <source>
        <dbReference type="EMBL" id="JAE27371.1"/>
    </source>
</evidence>
<proteinExistence type="predicted"/>
<reference evidence="2" key="1">
    <citation type="submission" date="2014-09" db="EMBL/GenBank/DDBJ databases">
        <authorList>
            <person name="Magalhaes I.L.F."/>
            <person name="Oliveira U."/>
            <person name="Santos F.R."/>
            <person name="Vidigal T.H.D.A."/>
            <person name="Brescovit A.D."/>
            <person name="Santos A.J."/>
        </authorList>
    </citation>
    <scope>NUCLEOTIDE SEQUENCE</scope>
    <source>
        <tissue evidence="2">Shoot tissue taken approximately 20 cm above the soil surface</tissue>
    </source>
</reference>
<accession>A0A0A9GXQ6</accession>
<organism evidence="2">
    <name type="scientific">Arundo donax</name>
    <name type="common">Giant reed</name>
    <name type="synonym">Donax arundinaceus</name>
    <dbReference type="NCBI Taxonomy" id="35708"/>
    <lineage>
        <taxon>Eukaryota</taxon>
        <taxon>Viridiplantae</taxon>
        <taxon>Streptophyta</taxon>
        <taxon>Embryophyta</taxon>
        <taxon>Tracheophyta</taxon>
        <taxon>Spermatophyta</taxon>
        <taxon>Magnoliopsida</taxon>
        <taxon>Liliopsida</taxon>
        <taxon>Poales</taxon>
        <taxon>Poaceae</taxon>
        <taxon>PACMAD clade</taxon>
        <taxon>Arundinoideae</taxon>
        <taxon>Arundineae</taxon>
        <taxon>Arundo</taxon>
    </lineage>
</organism>
<feature type="region of interest" description="Disordered" evidence="1">
    <location>
        <begin position="1"/>
        <end position="30"/>
    </location>
</feature>
<evidence type="ECO:0000256" key="1">
    <source>
        <dbReference type="SAM" id="MobiDB-lite"/>
    </source>
</evidence>
<dbReference type="EMBL" id="GBRH01170525">
    <property type="protein sequence ID" value="JAE27371.1"/>
    <property type="molecule type" value="Transcribed_RNA"/>
</dbReference>
<sequence length="30" mass="3359">MQEFFVEFKGPAESTNPAPPNPVQSRLLAR</sequence>
<reference evidence="2" key="2">
    <citation type="journal article" date="2015" name="Data Brief">
        <title>Shoot transcriptome of the giant reed, Arundo donax.</title>
        <authorList>
            <person name="Barrero R.A."/>
            <person name="Guerrero F.D."/>
            <person name="Moolhuijzen P."/>
            <person name="Goolsby J.A."/>
            <person name="Tidwell J."/>
            <person name="Bellgard S.E."/>
            <person name="Bellgard M.I."/>
        </authorList>
    </citation>
    <scope>NUCLEOTIDE SEQUENCE</scope>
    <source>
        <tissue evidence="2">Shoot tissue taken approximately 20 cm above the soil surface</tissue>
    </source>
</reference>
<name>A0A0A9GXQ6_ARUDO</name>
<dbReference type="AlphaFoldDB" id="A0A0A9GXQ6"/>
<protein>
    <submittedName>
        <fullName evidence="2">Uncharacterized protein</fullName>
    </submittedName>
</protein>